<feature type="disulfide bond" evidence="13">
    <location>
        <begin position="65"/>
        <end position="111"/>
    </location>
</feature>
<feature type="transmembrane region" description="Helical" evidence="14">
    <location>
        <begin position="334"/>
        <end position="359"/>
    </location>
</feature>
<keyword evidence="12" id="KW-0807">Transducer</keyword>
<keyword evidence="20" id="KW-1185">Reference proteome</keyword>
<feature type="disulfide bond" evidence="13">
    <location>
        <begin position="132"/>
        <end position="156"/>
    </location>
</feature>
<dbReference type="SMART" id="SM00063">
    <property type="entry name" value="FRI"/>
    <property type="match status" value="1"/>
</dbReference>
<organism>
    <name type="scientific">Ixodes scapularis</name>
    <name type="common">Black-legged tick</name>
    <name type="synonym">Deer tick</name>
    <dbReference type="NCBI Taxonomy" id="6945"/>
    <lineage>
        <taxon>Eukaryota</taxon>
        <taxon>Metazoa</taxon>
        <taxon>Ecdysozoa</taxon>
        <taxon>Arthropoda</taxon>
        <taxon>Chelicerata</taxon>
        <taxon>Arachnida</taxon>
        <taxon>Acari</taxon>
        <taxon>Parasitiformes</taxon>
        <taxon>Ixodida</taxon>
        <taxon>Ixodoidea</taxon>
        <taxon>Ixodidae</taxon>
        <taxon>Ixodinae</taxon>
        <taxon>Ixodes</taxon>
    </lineage>
</organism>
<dbReference type="PROSITE" id="PS50261">
    <property type="entry name" value="G_PROTEIN_RECEP_F2_4"/>
    <property type="match status" value="1"/>
</dbReference>
<evidence type="ECO:0000256" key="7">
    <source>
        <dbReference type="ARBA" id="ARBA00023040"/>
    </source>
</evidence>
<evidence type="ECO:0000256" key="4">
    <source>
        <dbReference type="ARBA" id="ARBA00022475"/>
    </source>
</evidence>
<feature type="signal peptide" evidence="15">
    <location>
        <begin position="1"/>
        <end position="36"/>
    </location>
</feature>
<evidence type="ECO:0007829" key="21">
    <source>
        <dbReference type="PeptideAtlas" id="B7PFK7"/>
    </source>
</evidence>
<keyword evidence="9 13" id="KW-1015">Disulfide bond</keyword>
<feature type="chain" id="PRO_5010826069" evidence="15">
    <location>
        <begin position="37"/>
        <end position="580"/>
    </location>
</feature>
<dbReference type="Gene3D" id="1.20.1070.10">
    <property type="entry name" value="Rhodopsin 7-helix transmembrane proteins"/>
    <property type="match status" value="1"/>
</dbReference>
<dbReference type="PROSITE" id="PS50038">
    <property type="entry name" value="FZ"/>
    <property type="match status" value="1"/>
</dbReference>
<keyword evidence="6 14" id="KW-1133">Transmembrane helix</keyword>
<dbReference type="OrthoDB" id="10053709at2759"/>
<keyword evidence="21" id="KW-1267">Proteomics identification</keyword>
<dbReference type="Proteomes" id="UP000001555">
    <property type="component" value="Unassembled WGS sequence"/>
</dbReference>
<dbReference type="FunCoup" id="B7PFK7">
    <property type="interactions" value="335"/>
</dbReference>
<dbReference type="HOGENOM" id="CLU_007873_2_1_1"/>
<dbReference type="InParanoid" id="B7PFK7"/>
<evidence type="ECO:0000256" key="11">
    <source>
        <dbReference type="ARBA" id="ARBA00023180"/>
    </source>
</evidence>
<dbReference type="PRINTS" id="PR00489">
    <property type="entry name" value="FRIZZLED"/>
</dbReference>
<dbReference type="Pfam" id="PF01392">
    <property type="entry name" value="Fz"/>
    <property type="match status" value="1"/>
</dbReference>
<dbReference type="Gene3D" id="1.10.2000.10">
    <property type="entry name" value="Frizzled cysteine-rich domain"/>
    <property type="match status" value="1"/>
</dbReference>
<evidence type="ECO:0000259" key="17">
    <source>
        <dbReference type="PROSITE" id="PS50261"/>
    </source>
</evidence>
<dbReference type="InterPro" id="IPR020067">
    <property type="entry name" value="Frizzled_dom"/>
</dbReference>
<dbReference type="FunFam" id="1.10.2000.10:FF:000003">
    <property type="entry name" value="Frizzled class receptor 2"/>
    <property type="match status" value="1"/>
</dbReference>
<name>B7PFK7_IXOSC</name>
<feature type="domain" description="FZ" evidence="16">
    <location>
        <begin position="52"/>
        <end position="171"/>
    </location>
</feature>
<accession>B7PFK7</accession>
<keyword evidence="7" id="KW-0297">G-protein coupled receptor</keyword>
<evidence type="ECO:0000256" key="10">
    <source>
        <dbReference type="ARBA" id="ARBA00023170"/>
    </source>
</evidence>
<feature type="transmembrane region" description="Helical" evidence="14">
    <location>
        <begin position="459"/>
        <end position="483"/>
    </location>
</feature>
<dbReference type="Pfam" id="PF01534">
    <property type="entry name" value="Frizzled"/>
    <property type="match status" value="1"/>
</dbReference>
<dbReference type="FunFam" id="1.20.1070.10:FF:000029">
    <property type="entry name" value="Frizzled class receptor 2"/>
    <property type="match status" value="1"/>
</dbReference>
<dbReference type="CDD" id="cd07458">
    <property type="entry name" value="CRD_FZ1_like"/>
    <property type="match status" value="1"/>
</dbReference>
<feature type="transmembrane region" description="Helical" evidence="14">
    <location>
        <begin position="371"/>
        <end position="392"/>
    </location>
</feature>
<keyword evidence="8 14" id="KW-0472">Membrane</keyword>
<dbReference type="InterPro" id="IPR036790">
    <property type="entry name" value="Frizzled_dom_sf"/>
</dbReference>
<dbReference type="AlphaFoldDB" id="B7PFK7"/>
<feature type="transmembrane region" description="Helical" evidence="14">
    <location>
        <begin position="526"/>
        <end position="548"/>
    </location>
</feature>
<feature type="transmembrane region" description="Helical" evidence="14">
    <location>
        <begin position="274"/>
        <end position="294"/>
    </location>
</feature>
<evidence type="ECO:0000256" key="8">
    <source>
        <dbReference type="ARBA" id="ARBA00023136"/>
    </source>
</evidence>
<evidence type="ECO:0000256" key="14">
    <source>
        <dbReference type="SAM" id="Phobius"/>
    </source>
</evidence>
<dbReference type="InterPro" id="IPR015526">
    <property type="entry name" value="Frizzled/SFRP"/>
</dbReference>
<feature type="domain" description="G-protein coupled receptors family 2 profile 2" evidence="17">
    <location>
        <begin position="238"/>
        <end position="555"/>
    </location>
</feature>
<dbReference type="CDD" id="cd15248">
    <property type="entry name" value="7tmF_FZD1_insect"/>
    <property type="match status" value="1"/>
</dbReference>
<keyword evidence="4" id="KW-1003">Cell membrane</keyword>
<dbReference type="EnsemblMetazoa" id="ISCW004077-RA">
    <property type="protein sequence ID" value="ISCW004077-PA"/>
    <property type="gene ID" value="ISCW004077"/>
</dbReference>
<dbReference type="VEuPathDB" id="VectorBase:ISCI004077"/>
<dbReference type="GO" id="GO:0004930">
    <property type="term" value="F:G protein-coupled receptor activity"/>
    <property type="evidence" value="ECO:0007669"/>
    <property type="project" value="UniProtKB-KW"/>
</dbReference>
<feature type="transmembrane region" description="Helical" evidence="14">
    <location>
        <begin position="240"/>
        <end position="262"/>
    </location>
</feature>
<feature type="transmembrane region" description="Helical" evidence="14">
    <location>
        <begin position="412"/>
        <end position="439"/>
    </location>
</feature>
<evidence type="ECO:0000256" key="2">
    <source>
        <dbReference type="ARBA" id="ARBA00008077"/>
    </source>
</evidence>
<dbReference type="STRING" id="6945.B7PFK7"/>
<keyword evidence="15" id="KW-0732">Signal</keyword>
<dbReference type="InterPro" id="IPR000539">
    <property type="entry name" value="Frizzled/Smoothened_7TM"/>
</dbReference>
<evidence type="ECO:0000256" key="13">
    <source>
        <dbReference type="PROSITE-ProRule" id="PRU00090"/>
    </source>
</evidence>
<evidence type="ECO:0000256" key="5">
    <source>
        <dbReference type="ARBA" id="ARBA00022692"/>
    </source>
</evidence>
<comment type="subcellular location">
    <subcellularLocation>
        <location evidence="1">Cell membrane</location>
        <topology evidence="1">Multi-pass membrane protein</topology>
    </subcellularLocation>
</comment>
<evidence type="ECO:0000256" key="12">
    <source>
        <dbReference type="ARBA" id="ARBA00023224"/>
    </source>
</evidence>
<dbReference type="GO" id="GO:0017147">
    <property type="term" value="F:Wnt-protein binding"/>
    <property type="evidence" value="ECO:0000318"/>
    <property type="project" value="GO_Central"/>
</dbReference>
<dbReference type="PANTHER" id="PTHR11309:SF47">
    <property type="entry name" value="FRIZZLED"/>
    <property type="match status" value="1"/>
</dbReference>
<dbReference type="OMA" id="VPDHGYC"/>
<gene>
    <name evidence="18" type="ORF">IscW_ISCW004077</name>
</gene>
<feature type="disulfide bond" evidence="13">
    <location>
        <begin position="57"/>
        <end position="118"/>
    </location>
</feature>
<keyword evidence="3" id="KW-0217">Developmental protein</keyword>
<evidence type="ECO:0000256" key="1">
    <source>
        <dbReference type="ARBA" id="ARBA00004651"/>
    </source>
</evidence>
<keyword evidence="10" id="KW-0675">Receptor</keyword>
<dbReference type="SUPFAM" id="SSF63501">
    <property type="entry name" value="Frizzled cysteine-rich domain"/>
    <property type="match status" value="1"/>
</dbReference>
<keyword evidence="5 14" id="KW-0812">Transmembrane</keyword>
<dbReference type="GO" id="GO:0060070">
    <property type="term" value="P:canonical Wnt signaling pathway"/>
    <property type="evidence" value="ECO:0000318"/>
    <property type="project" value="GO_Central"/>
</dbReference>
<dbReference type="EMBL" id="ABJB010293041">
    <property type="status" value="NOT_ANNOTATED_CDS"/>
    <property type="molecule type" value="Genomic_DNA"/>
</dbReference>
<evidence type="ECO:0000313" key="19">
    <source>
        <dbReference type="EnsemblMetazoa" id="ISCW004077-PA"/>
    </source>
</evidence>
<evidence type="ECO:0000256" key="6">
    <source>
        <dbReference type="ARBA" id="ARBA00022989"/>
    </source>
</evidence>
<dbReference type="PANTHER" id="PTHR11309">
    <property type="entry name" value="FRIZZLED"/>
    <property type="match status" value="1"/>
</dbReference>
<keyword evidence="11" id="KW-0325">Glycoprotein</keyword>
<comment type="similarity">
    <text evidence="2">Belongs to the G-protein coupled receptor Fz/Smo family.</text>
</comment>
<dbReference type="VEuPathDB" id="VectorBase:ISCP_014628"/>
<protein>
    <submittedName>
        <fullName evidence="18 19">Frizzled, putative</fullName>
    </submittedName>
</protein>
<dbReference type="GO" id="GO:0005886">
    <property type="term" value="C:plasma membrane"/>
    <property type="evidence" value="ECO:0000318"/>
    <property type="project" value="GO_Central"/>
</dbReference>
<dbReference type="GO" id="GO:0035567">
    <property type="term" value="P:non-canonical Wnt signaling pathway"/>
    <property type="evidence" value="ECO:0000318"/>
    <property type="project" value="GO_Central"/>
</dbReference>
<reference evidence="19" key="2">
    <citation type="submission" date="2020-05" db="UniProtKB">
        <authorList>
            <consortium name="EnsemblMetazoa"/>
        </authorList>
    </citation>
    <scope>IDENTIFICATION</scope>
    <source>
        <strain evidence="19">wikel</strain>
    </source>
</reference>
<comment type="caution">
    <text evidence="13">Lacks conserved residue(s) required for the propagation of feature annotation.</text>
</comment>
<reference evidence="18 20" key="1">
    <citation type="submission" date="2008-03" db="EMBL/GenBank/DDBJ databases">
        <title>Annotation of Ixodes scapularis.</title>
        <authorList>
            <consortium name="Ixodes scapularis Genome Project Consortium"/>
            <person name="Caler E."/>
            <person name="Hannick L.I."/>
            <person name="Bidwell S."/>
            <person name="Joardar V."/>
            <person name="Thiagarajan M."/>
            <person name="Amedeo P."/>
            <person name="Galinsky K.J."/>
            <person name="Schobel S."/>
            <person name="Inman J."/>
            <person name="Hostetler J."/>
            <person name="Miller J."/>
            <person name="Hammond M."/>
            <person name="Megy K."/>
            <person name="Lawson D."/>
            <person name="Kodira C."/>
            <person name="Sutton G."/>
            <person name="Meyer J."/>
            <person name="Hill C.A."/>
            <person name="Birren B."/>
            <person name="Nene V."/>
            <person name="Collins F."/>
            <person name="Alarcon-Chaidez F."/>
            <person name="Wikel S."/>
            <person name="Strausberg R."/>
        </authorList>
    </citation>
    <scope>NUCLEOTIDE SEQUENCE [LARGE SCALE GENOMIC DNA]</scope>
    <source>
        <strain evidence="20">Wikel</strain>
        <strain evidence="18">Wikel colony</strain>
    </source>
</reference>
<dbReference type="SMART" id="SM01330">
    <property type="entry name" value="Frizzled"/>
    <property type="match status" value="1"/>
</dbReference>
<sequence length="580" mass="65820">MRSGPRNVFSLGLACTAASSAVLLLAALLAARPCVGQATSSRVSDHRAGSIPHHGRCEPISIPLCKDIQYNETIMPNLLNHQKQEDAGMEVHQFFPLVKVKCSPDLQFFLCSMYAPVCTILEYPIPPCRSLCMSARSGCESLMNKFGFKWPESLECDKFPEVGSEKLCVGENVTEHRISTPASPNSTGLLVNHGFVCPREFRVPLGLDYVFRIRGKEEKNCGMPCHHMFFRGENLKFSRYWIGAWAVQCMVSTLFTVLTFLIDMQRFRYPERPIIFLSFCNLMVSATYFAGFVLGDQVACNEPFDPPGGHANMEMVRTITQNNKKETCTVMFMVLYFFSMAGSIWWVVLTLTWFLAAGLKWGHEAIESNSQYFHLAAWTIPAVKTITILAMGKVEGDVLSGVCYVGLWNMDALRGFVLAPLFVYLALGKVFLMAGFISLCHIRTVMKHDGTKTDKLEKLMVRIGIFSFLYTLPALTVLCCYFYEQAHFDDWMLGWHWQVNAEKRWSIPCPEPSCLRRDRALRRPEFYVFMIKYLGILIVGITSGVWIWSGKTFASWRNFYARLRNLTTVAPARRRAEAYV</sequence>
<evidence type="ECO:0000256" key="9">
    <source>
        <dbReference type="ARBA" id="ARBA00023157"/>
    </source>
</evidence>
<evidence type="ECO:0000256" key="15">
    <source>
        <dbReference type="SAM" id="SignalP"/>
    </source>
</evidence>
<dbReference type="VEuPathDB" id="VectorBase:ISCW004077"/>
<evidence type="ECO:0000313" key="20">
    <source>
        <dbReference type="Proteomes" id="UP000001555"/>
    </source>
</evidence>
<dbReference type="PaxDb" id="6945-B7PFK7"/>
<evidence type="ECO:0000313" key="18">
    <source>
        <dbReference type="EMBL" id="EEC05379.1"/>
    </source>
</evidence>
<evidence type="ECO:0000259" key="16">
    <source>
        <dbReference type="PROSITE" id="PS50038"/>
    </source>
</evidence>
<dbReference type="EMBL" id="DS703155">
    <property type="protein sequence ID" value="EEC05379.1"/>
    <property type="molecule type" value="Genomic_DNA"/>
</dbReference>
<dbReference type="InterPro" id="IPR017981">
    <property type="entry name" value="GPCR_2-like_7TM"/>
</dbReference>
<proteinExistence type="evidence at protein level"/>
<dbReference type="GO" id="GO:0042813">
    <property type="term" value="F:Wnt receptor activity"/>
    <property type="evidence" value="ECO:0000318"/>
    <property type="project" value="GO_Central"/>
</dbReference>
<evidence type="ECO:0000256" key="3">
    <source>
        <dbReference type="ARBA" id="ARBA00022473"/>
    </source>
</evidence>